<dbReference type="EMBL" id="CP009526">
    <property type="protein sequence ID" value="AKB52770.1"/>
    <property type="molecule type" value="Genomic_DNA"/>
</dbReference>
<feature type="region of interest" description="Disordered" evidence="1">
    <location>
        <begin position="121"/>
        <end position="171"/>
    </location>
</feature>
<feature type="compositionally biased region" description="Basic residues" evidence="1">
    <location>
        <begin position="84"/>
        <end position="94"/>
    </location>
</feature>
<accession>A0A0E3QNL9</accession>
<dbReference type="HOGENOM" id="CLU_115702_0_0_2"/>
<feature type="compositionally biased region" description="Low complexity" evidence="1">
    <location>
        <begin position="56"/>
        <end position="66"/>
    </location>
</feature>
<dbReference type="Proteomes" id="UP000033038">
    <property type="component" value="Chromosome"/>
</dbReference>
<dbReference type="Pfam" id="PF06677">
    <property type="entry name" value="Auto_anti-p27"/>
    <property type="match status" value="1"/>
</dbReference>
<dbReference type="AlphaFoldDB" id="A0A0E3QNL9"/>
<evidence type="ECO:0000256" key="1">
    <source>
        <dbReference type="SAM" id="MobiDB-lite"/>
    </source>
</evidence>
<reference evidence="2 3" key="1">
    <citation type="submission" date="2014-07" db="EMBL/GenBank/DDBJ databases">
        <title>Methanogenic archaea and the global carbon cycle.</title>
        <authorList>
            <person name="Henriksen J.R."/>
            <person name="Luke J."/>
            <person name="Reinhart S."/>
            <person name="Benedict M.N."/>
            <person name="Youngblut N.D."/>
            <person name="Metcalf M.E."/>
            <person name="Whitaker R.J."/>
            <person name="Metcalf W.W."/>
        </authorList>
    </citation>
    <scope>NUCLEOTIDE SEQUENCE [LARGE SCALE GENOMIC DNA]</scope>
    <source>
        <strain evidence="2 3">Wiesmoor</strain>
    </source>
</reference>
<feature type="region of interest" description="Disordered" evidence="1">
    <location>
        <begin position="52"/>
        <end position="103"/>
    </location>
</feature>
<gene>
    <name evidence="2" type="ORF">MSBRW_3517</name>
</gene>
<dbReference type="KEGG" id="mbw:MSBRW_3517"/>
<dbReference type="PANTHER" id="PTHR16537">
    <property type="entry name" value="SJOEGREN SYNDROME/SCLERODERMA AUTOANTIGEN 1"/>
    <property type="match status" value="1"/>
</dbReference>
<dbReference type="InterPro" id="IPR009563">
    <property type="entry name" value="SSSCA1"/>
</dbReference>
<evidence type="ECO:0000313" key="3">
    <source>
        <dbReference type="Proteomes" id="UP000033038"/>
    </source>
</evidence>
<feature type="compositionally biased region" description="Low complexity" evidence="1">
    <location>
        <begin position="136"/>
        <end position="150"/>
    </location>
</feature>
<dbReference type="PANTHER" id="PTHR16537:SF1">
    <property type="entry name" value="PROTEIN ZNRD2"/>
    <property type="match status" value="1"/>
</dbReference>
<feature type="compositionally biased region" description="Basic and acidic residues" evidence="1">
    <location>
        <begin position="72"/>
        <end position="83"/>
    </location>
</feature>
<name>A0A0E3QNL9_METBA</name>
<evidence type="ECO:0000313" key="2">
    <source>
        <dbReference type="EMBL" id="AKB52770.1"/>
    </source>
</evidence>
<protein>
    <submittedName>
        <fullName evidence="2">Uncharacterized protein</fullName>
    </submittedName>
</protein>
<dbReference type="InterPro" id="IPR051888">
    <property type="entry name" value="UPF0148_domain"/>
</dbReference>
<sequence>MDSEKDKKVKRIARFLELGGTMLAEHCKVCGAPKFRYQGRVICPICDVQEEREAPEPAVEVQAQAPEPTPSTEKDKSSFESKKRVQAHRQKSRFGMKASETAEEEEKALETIEEEIPVLPPEKEESRRTPAAHRAPTVPVSHTVSSSKVPEAPVVQAAPSEREEKPAALSKVAGVHRDREVLEDLLFRKMVNIANCLQDETDPRRIAEDLELIGKGLGLIERLRQL</sequence>
<dbReference type="GeneID" id="24825150"/>
<proteinExistence type="predicted"/>
<organism evidence="2 3">
    <name type="scientific">Methanosarcina barkeri str. Wiesmoor</name>
    <dbReference type="NCBI Taxonomy" id="1434109"/>
    <lineage>
        <taxon>Archaea</taxon>
        <taxon>Methanobacteriati</taxon>
        <taxon>Methanobacteriota</taxon>
        <taxon>Stenosarchaea group</taxon>
        <taxon>Methanomicrobia</taxon>
        <taxon>Methanosarcinales</taxon>
        <taxon>Methanosarcinaceae</taxon>
        <taxon>Methanosarcina</taxon>
    </lineage>
</organism>
<dbReference type="PATRIC" id="fig|1434109.4.peg.4552"/>
<dbReference type="RefSeq" id="WP_011306221.1">
    <property type="nucleotide sequence ID" value="NZ_CP009526.1"/>
</dbReference>